<dbReference type="PROSITE" id="PS00677">
    <property type="entry name" value="DAO"/>
    <property type="match status" value="1"/>
</dbReference>
<dbReference type="InterPro" id="IPR023209">
    <property type="entry name" value="DAO"/>
</dbReference>
<dbReference type="RefSeq" id="WP_210512736.1">
    <property type="nucleotide sequence ID" value="NZ_JAFIDN010000009.1"/>
</dbReference>
<keyword evidence="3" id="KW-0285">Flavoprotein</keyword>
<dbReference type="InterPro" id="IPR006076">
    <property type="entry name" value="FAD-dep_OxRdtase"/>
</dbReference>
<evidence type="ECO:0000259" key="10">
    <source>
        <dbReference type="Pfam" id="PF01266"/>
    </source>
</evidence>
<dbReference type="InterPro" id="IPR006181">
    <property type="entry name" value="D-amino_acid_oxidase_CS"/>
</dbReference>
<gene>
    <name evidence="11" type="ORF">NATSA_11425</name>
</gene>
<evidence type="ECO:0000256" key="3">
    <source>
        <dbReference type="ARBA" id="ARBA00022630"/>
    </source>
</evidence>
<evidence type="ECO:0000256" key="2">
    <source>
        <dbReference type="ARBA" id="ARBA00006730"/>
    </source>
</evidence>
<comment type="similarity">
    <text evidence="2">Belongs to the DAMOX/DASOX family.</text>
</comment>
<keyword evidence="9" id="KW-0812">Transmembrane</keyword>
<dbReference type="Gene3D" id="3.30.9.10">
    <property type="entry name" value="D-Amino Acid Oxidase, subunit A, domain 2"/>
    <property type="match status" value="1"/>
</dbReference>
<dbReference type="GO" id="GO:0003884">
    <property type="term" value="F:D-amino-acid oxidase activity"/>
    <property type="evidence" value="ECO:0007669"/>
    <property type="project" value="UniProtKB-EC"/>
</dbReference>
<evidence type="ECO:0000256" key="9">
    <source>
        <dbReference type="SAM" id="Phobius"/>
    </source>
</evidence>
<keyword evidence="5" id="KW-0560">Oxidoreductase</keyword>
<dbReference type="GO" id="GO:0071949">
    <property type="term" value="F:FAD binding"/>
    <property type="evidence" value="ECO:0007669"/>
    <property type="project" value="InterPro"/>
</dbReference>
<dbReference type="Gene3D" id="3.40.50.720">
    <property type="entry name" value="NAD(P)-binding Rossmann-like Domain"/>
    <property type="match status" value="1"/>
</dbReference>
<dbReference type="AlphaFoldDB" id="A0A8J7RNH8"/>
<proteinExistence type="inferred from homology"/>
<keyword evidence="9" id="KW-0472">Membrane</keyword>
<dbReference type="PANTHER" id="PTHR11530:SF11">
    <property type="entry name" value="D-ASPARTATE OXIDASE"/>
    <property type="match status" value="1"/>
</dbReference>
<evidence type="ECO:0000256" key="4">
    <source>
        <dbReference type="ARBA" id="ARBA00022827"/>
    </source>
</evidence>
<evidence type="ECO:0000256" key="8">
    <source>
        <dbReference type="ARBA" id="ARBA00049547"/>
    </source>
</evidence>
<comment type="cofactor">
    <cofactor evidence="1">
        <name>FAD</name>
        <dbReference type="ChEBI" id="CHEBI:57692"/>
    </cofactor>
</comment>
<sequence length="405" mass="45450">MEKHDIAVIGAGINGFTSALILQLMGYKTRIYANDRADYPADTSDPMFSSLYPAASVIPRNLDSHTLYPVFRKSIGIFGKLHQNDILPVSKNTHFEITETRGAEAESLQPDYLELMKNVVTVNEMDDWVPKRSEATVKGWKFDYYFAEMPSYTRELAGMYEKAGGSFEKIKLHRERLKTLPCDMIVNCSGAAGIDLFDDPADPVYIAGHLFHIPRRNLPDGFGGPFPSYTYTPDADVYCDRHGKPMDLYFYPRADGLIFGGSRFRVQRPEDRSHIRRWYNDELISVNGNAIPARLVSINRDIFMNTYGKNIEALGGEVIFGYRFTRDTPGGLRLETDQKNVSGKPVIHNYGHGGSGVGLSWGCALDVARKASKLRPVPDEKKVILRSTNALAEKLSGFTSRKQKN</sequence>
<evidence type="ECO:0000256" key="6">
    <source>
        <dbReference type="ARBA" id="ARBA00039101"/>
    </source>
</evidence>
<dbReference type="Proteomes" id="UP000673975">
    <property type="component" value="Unassembled WGS sequence"/>
</dbReference>
<reference evidence="11" key="1">
    <citation type="submission" date="2021-02" db="EMBL/GenBank/DDBJ databases">
        <title>Natronogracilivirga saccharolytica gen. nov. sp. nov. a new anaerobic, haloalkiliphilic carbohydrate-fermenting bacterium from soda lake and proposing of Cyclonatronumiaceae fam. nov. in the phylum Balneolaeota.</title>
        <authorList>
            <person name="Zhilina T.N."/>
            <person name="Sorokin D.Y."/>
            <person name="Zavarzina D.G."/>
            <person name="Toshchakov S.V."/>
            <person name="Kublanov I.V."/>
        </authorList>
    </citation>
    <scope>NUCLEOTIDE SEQUENCE</scope>
    <source>
        <strain evidence="11">Z-1702</strain>
    </source>
</reference>
<organism evidence="11 12">
    <name type="scientific">Natronogracilivirga saccharolytica</name>
    <dbReference type="NCBI Taxonomy" id="2812953"/>
    <lineage>
        <taxon>Bacteria</taxon>
        <taxon>Pseudomonadati</taxon>
        <taxon>Balneolota</taxon>
        <taxon>Balneolia</taxon>
        <taxon>Balneolales</taxon>
        <taxon>Cyclonatronaceae</taxon>
        <taxon>Natronogracilivirga</taxon>
    </lineage>
</organism>
<keyword evidence="12" id="KW-1185">Reference proteome</keyword>
<evidence type="ECO:0000256" key="1">
    <source>
        <dbReference type="ARBA" id="ARBA00001974"/>
    </source>
</evidence>
<keyword evidence="9" id="KW-1133">Transmembrane helix</keyword>
<dbReference type="Pfam" id="PF01266">
    <property type="entry name" value="DAO"/>
    <property type="match status" value="1"/>
</dbReference>
<dbReference type="GO" id="GO:0005737">
    <property type="term" value="C:cytoplasm"/>
    <property type="evidence" value="ECO:0007669"/>
    <property type="project" value="TreeGrafter"/>
</dbReference>
<dbReference type="EC" id="1.4.3.3" evidence="6"/>
<feature type="domain" description="FAD dependent oxidoreductase" evidence="10">
    <location>
        <begin position="5"/>
        <end position="368"/>
    </location>
</feature>
<evidence type="ECO:0000313" key="12">
    <source>
        <dbReference type="Proteomes" id="UP000673975"/>
    </source>
</evidence>
<dbReference type="SUPFAM" id="SSF51971">
    <property type="entry name" value="Nucleotide-binding domain"/>
    <property type="match status" value="1"/>
</dbReference>
<evidence type="ECO:0000313" key="11">
    <source>
        <dbReference type="EMBL" id="MBP3193278.1"/>
    </source>
</evidence>
<protein>
    <recommendedName>
        <fullName evidence="7">D-amino-acid oxidase</fullName>
        <ecNumber evidence="6">1.4.3.3</ecNumber>
    </recommendedName>
</protein>
<dbReference type="GO" id="GO:0019478">
    <property type="term" value="P:D-amino acid catabolic process"/>
    <property type="evidence" value="ECO:0007669"/>
    <property type="project" value="TreeGrafter"/>
</dbReference>
<name>A0A8J7RNH8_9BACT</name>
<evidence type="ECO:0000256" key="7">
    <source>
        <dbReference type="ARBA" id="ARBA00039751"/>
    </source>
</evidence>
<dbReference type="EMBL" id="JAFIDN010000009">
    <property type="protein sequence ID" value="MBP3193278.1"/>
    <property type="molecule type" value="Genomic_DNA"/>
</dbReference>
<feature type="transmembrane region" description="Helical" evidence="9">
    <location>
        <begin position="6"/>
        <end position="27"/>
    </location>
</feature>
<keyword evidence="4" id="KW-0274">FAD</keyword>
<comment type="catalytic activity">
    <reaction evidence="8">
        <text>a D-alpha-amino acid + O2 + H2O = a 2-oxocarboxylate + H2O2 + NH4(+)</text>
        <dbReference type="Rhea" id="RHEA:21816"/>
        <dbReference type="ChEBI" id="CHEBI:15377"/>
        <dbReference type="ChEBI" id="CHEBI:15379"/>
        <dbReference type="ChEBI" id="CHEBI:16240"/>
        <dbReference type="ChEBI" id="CHEBI:28938"/>
        <dbReference type="ChEBI" id="CHEBI:35179"/>
        <dbReference type="ChEBI" id="CHEBI:59871"/>
        <dbReference type="EC" id="1.4.3.3"/>
    </reaction>
    <physiologicalReaction direction="left-to-right" evidence="8">
        <dbReference type="Rhea" id="RHEA:21817"/>
    </physiologicalReaction>
</comment>
<dbReference type="PANTHER" id="PTHR11530">
    <property type="entry name" value="D-AMINO ACID OXIDASE"/>
    <property type="match status" value="1"/>
</dbReference>
<comment type="caution">
    <text evidence="11">The sequence shown here is derived from an EMBL/GenBank/DDBJ whole genome shotgun (WGS) entry which is preliminary data.</text>
</comment>
<accession>A0A8J7RNH8</accession>
<evidence type="ECO:0000256" key="5">
    <source>
        <dbReference type="ARBA" id="ARBA00023002"/>
    </source>
</evidence>